<evidence type="ECO:0000256" key="8">
    <source>
        <dbReference type="ARBA" id="ARBA00023304"/>
    </source>
</evidence>
<evidence type="ECO:0000313" key="15">
    <source>
        <dbReference type="EMBL" id="VDR37087.1"/>
    </source>
</evidence>
<dbReference type="FunFam" id="3.40.50.970:FF:000007">
    <property type="entry name" value="Acetolactate synthase"/>
    <property type="match status" value="1"/>
</dbReference>
<keyword evidence="8" id="KW-0028">Amino-acid biosynthesis</keyword>
<evidence type="ECO:0000313" key="14">
    <source>
        <dbReference type="EMBL" id="MBS4102359.1"/>
    </source>
</evidence>
<dbReference type="Gene3D" id="3.40.50.970">
    <property type="match status" value="2"/>
</dbReference>
<sequence length="610" mass="64951">MARMRAAEAAVKIMELEGAVQAFGVPGAAINPFYAAMRAHGGIGHVLARHVEGASHMAEGYTRAAAGNIGVCIGTSGPAGTDMVTGLYSAMADSIPILAITGQAPVARLHKEDFQAVDIASIAKPVTKMAVTVLEPAQVPGVFAQAFHLMRSGRPGPVLIDLPIDVQLAEIEFDPDTYTPLPVHKPAATRAQAEKALDMLAAAERPLIVAGGGIINADASDALVELAELLDVPVVPTLMGWGTIPDDHRLAAGMVGLQTAHRYGNATMLAADFVLGIGNRWANRHTGGLDTYRAGRTFVHVDIDPTQIGRVFPPDYGIVSDAGAALDQLVAVARERRAAGELADRSAWVESCAERKRTMQRRTHFDEVPIKPQRVYEEMNRAFGRDTRYVSTIGLSQIAGGQFLHVFKPRHWINCGQAGPLGWTIPAALGVVKAAPGTDVVALSGDYDFQFMIEELAVAAQFNLPYVHVVVNNSYLGLIRQAQRAFDMDFQVQLGFDNINADTSDTHGDAPAPTGSDAMPLAPKGYGVDHVKVAEGLGCKALRVTDPAEIAATLTRAQQLAREHKVPVVVEIFLERVTNIAMGTELDNVAEFEDLATVGADAPTALLLLD</sequence>
<dbReference type="Gene3D" id="3.40.50.1220">
    <property type="entry name" value="TPP-binding domain"/>
    <property type="match status" value="1"/>
</dbReference>
<dbReference type="OrthoDB" id="4494979at2"/>
<dbReference type="InterPro" id="IPR006397">
    <property type="entry name" value="Glyox_carbo_lig"/>
</dbReference>
<name>A0A3P8KME9_TSUPA</name>
<keyword evidence="6" id="KW-0274">FAD</keyword>
<evidence type="ECO:0000256" key="5">
    <source>
        <dbReference type="ARBA" id="ARBA00022630"/>
    </source>
</evidence>
<comment type="pathway">
    <text evidence="2">Amino-acid biosynthesis; L-valine biosynthesis; L-valine from pyruvate: step 1/4.</text>
</comment>
<feature type="domain" description="Thiamine pyrophosphate enzyme TPP-binding" evidence="12">
    <location>
        <begin position="393"/>
        <end position="572"/>
    </location>
</feature>
<dbReference type="Proteomes" id="UP000271626">
    <property type="component" value="Chromosome"/>
</dbReference>
<evidence type="ECO:0000259" key="11">
    <source>
        <dbReference type="Pfam" id="PF00205"/>
    </source>
</evidence>
<dbReference type="Proteomes" id="UP000676853">
    <property type="component" value="Unassembled WGS sequence"/>
</dbReference>
<dbReference type="GO" id="GO:0000287">
    <property type="term" value="F:magnesium ion binding"/>
    <property type="evidence" value="ECO:0007669"/>
    <property type="project" value="InterPro"/>
</dbReference>
<dbReference type="FunFam" id="3.40.50.1220:FF:000008">
    <property type="entry name" value="Acetolactate synthase"/>
    <property type="match status" value="1"/>
</dbReference>
<keyword evidence="7 10" id="KW-0786">Thiamine pyrophosphate</keyword>
<evidence type="ECO:0000256" key="2">
    <source>
        <dbReference type="ARBA" id="ARBA00005025"/>
    </source>
</evidence>
<evidence type="ECO:0000256" key="9">
    <source>
        <dbReference type="ARBA" id="ARBA00048670"/>
    </source>
</evidence>
<dbReference type="CDD" id="cd07035">
    <property type="entry name" value="TPP_PYR_POX_like"/>
    <property type="match status" value="1"/>
</dbReference>
<dbReference type="UniPathway" id="UPA00047">
    <property type="reaction ID" value="UER00055"/>
</dbReference>
<dbReference type="GO" id="GO:0009028">
    <property type="term" value="F:tartronate-semialdehyde synthase activity"/>
    <property type="evidence" value="ECO:0007669"/>
    <property type="project" value="InterPro"/>
</dbReference>
<protein>
    <recommendedName>
        <fullName evidence="4">acetolactate synthase</fullName>
        <ecNumber evidence="4">2.2.1.6</ecNumber>
    </recommendedName>
</protein>
<dbReference type="EMBL" id="LR131273">
    <property type="protein sequence ID" value="VDR37087.1"/>
    <property type="molecule type" value="Genomic_DNA"/>
</dbReference>
<organism evidence="15 16">
    <name type="scientific">Tsukamurella paurometabola</name>
    <name type="common">Corynebacterium paurometabolum</name>
    <dbReference type="NCBI Taxonomy" id="2061"/>
    <lineage>
        <taxon>Bacteria</taxon>
        <taxon>Bacillati</taxon>
        <taxon>Actinomycetota</taxon>
        <taxon>Actinomycetes</taxon>
        <taxon>Mycobacteriales</taxon>
        <taxon>Tsukamurellaceae</taxon>
        <taxon>Tsukamurella</taxon>
    </lineage>
</organism>
<evidence type="ECO:0000256" key="10">
    <source>
        <dbReference type="RuleBase" id="RU362132"/>
    </source>
</evidence>
<dbReference type="GO" id="GO:0009099">
    <property type="term" value="P:L-valine biosynthetic process"/>
    <property type="evidence" value="ECO:0007669"/>
    <property type="project" value="UniProtKB-UniPathway"/>
</dbReference>
<dbReference type="AlphaFoldDB" id="A0A3P8KME9"/>
<comment type="pathway">
    <text evidence="1">Amino-acid biosynthesis; L-isoleucine biosynthesis; L-isoleucine from 2-oxobutanoate: step 1/4.</text>
</comment>
<dbReference type="NCBIfam" id="TIGR01504">
    <property type="entry name" value="glyox_carbo_lig"/>
    <property type="match status" value="1"/>
</dbReference>
<dbReference type="InterPro" id="IPR012001">
    <property type="entry name" value="Thiamin_PyroP_enz_TPP-bd_dom"/>
</dbReference>
<reference evidence="14 17" key="2">
    <citation type="submission" date="2021-04" db="EMBL/GenBank/DDBJ databases">
        <title>Whole genome sequence analysis of a thiophenic sulfur metabolizing bacteria.</title>
        <authorList>
            <person name="Akhtar N."/>
            <person name="Akram J."/>
            <person name="Aslam A."/>
        </authorList>
    </citation>
    <scope>NUCLEOTIDE SEQUENCE [LARGE SCALE GENOMIC DNA]</scope>
    <source>
        <strain evidence="14 17">3OW</strain>
    </source>
</reference>
<evidence type="ECO:0000313" key="16">
    <source>
        <dbReference type="Proteomes" id="UP000271626"/>
    </source>
</evidence>
<feature type="domain" description="Thiamine pyrophosphate enzyme central" evidence="11">
    <location>
        <begin position="194"/>
        <end position="329"/>
    </location>
</feature>
<dbReference type="GO" id="GO:0009097">
    <property type="term" value="P:isoleucine biosynthetic process"/>
    <property type="evidence" value="ECO:0007669"/>
    <property type="project" value="UniProtKB-UniPathway"/>
</dbReference>
<reference evidence="15 16" key="1">
    <citation type="submission" date="2018-12" db="EMBL/GenBank/DDBJ databases">
        <authorList>
            <consortium name="Pathogen Informatics"/>
        </authorList>
    </citation>
    <scope>NUCLEOTIDE SEQUENCE [LARGE SCALE GENOMIC DNA]</scope>
    <source>
        <strain evidence="15 16">NCTC10741</strain>
    </source>
</reference>
<dbReference type="EMBL" id="JAGXOE010000033">
    <property type="protein sequence ID" value="MBS4102359.1"/>
    <property type="molecule type" value="Genomic_DNA"/>
</dbReference>
<keyword evidence="15" id="KW-0456">Lyase</keyword>
<evidence type="ECO:0000256" key="6">
    <source>
        <dbReference type="ARBA" id="ARBA00022827"/>
    </source>
</evidence>
<dbReference type="UniPathway" id="UPA00049">
    <property type="reaction ID" value="UER00059"/>
</dbReference>
<dbReference type="GO" id="GO:0050660">
    <property type="term" value="F:flavin adenine dinucleotide binding"/>
    <property type="evidence" value="ECO:0007669"/>
    <property type="project" value="TreeGrafter"/>
</dbReference>
<dbReference type="GO" id="GO:0016874">
    <property type="term" value="F:ligase activity"/>
    <property type="evidence" value="ECO:0007669"/>
    <property type="project" value="UniProtKB-KW"/>
</dbReference>
<dbReference type="InterPro" id="IPR029035">
    <property type="entry name" value="DHS-like_NAD/FAD-binding_dom"/>
</dbReference>
<accession>A0A3P8KME9</accession>
<dbReference type="GO" id="GO:0009436">
    <property type="term" value="P:glyoxylate catabolic process"/>
    <property type="evidence" value="ECO:0007669"/>
    <property type="project" value="InterPro"/>
</dbReference>
<proteinExistence type="inferred from homology"/>
<dbReference type="SUPFAM" id="SSF52518">
    <property type="entry name" value="Thiamin diphosphate-binding fold (THDP-binding)"/>
    <property type="match status" value="2"/>
</dbReference>
<dbReference type="Pfam" id="PF02776">
    <property type="entry name" value="TPP_enzyme_N"/>
    <property type="match status" value="1"/>
</dbReference>
<dbReference type="NCBIfam" id="NF008431">
    <property type="entry name" value="PRK11269.1"/>
    <property type="match status" value="1"/>
</dbReference>
<keyword evidence="17" id="KW-1185">Reference proteome</keyword>
<dbReference type="EC" id="2.2.1.6" evidence="4"/>
<dbReference type="Pfam" id="PF00205">
    <property type="entry name" value="TPP_enzyme_M"/>
    <property type="match status" value="1"/>
</dbReference>
<dbReference type="GO" id="GO:0030976">
    <property type="term" value="F:thiamine pyrophosphate binding"/>
    <property type="evidence" value="ECO:0007669"/>
    <property type="project" value="InterPro"/>
</dbReference>
<gene>
    <name evidence="15" type="primary">gcl</name>
    <name evidence="14" type="ORF">KFZ73_14070</name>
    <name evidence="15" type="ORF">NCTC10741_00183</name>
</gene>
<keyword evidence="15" id="KW-0436">Ligase</keyword>
<dbReference type="PANTHER" id="PTHR18968">
    <property type="entry name" value="THIAMINE PYROPHOSPHATE ENZYMES"/>
    <property type="match status" value="1"/>
</dbReference>
<dbReference type="InterPro" id="IPR029061">
    <property type="entry name" value="THDP-binding"/>
</dbReference>
<evidence type="ECO:0000313" key="17">
    <source>
        <dbReference type="Proteomes" id="UP000676853"/>
    </source>
</evidence>
<dbReference type="PANTHER" id="PTHR18968:SF14">
    <property type="entry name" value="GLYOXYLATE CARBOLIGASE"/>
    <property type="match status" value="1"/>
</dbReference>
<evidence type="ECO:0000256" key="7">
    <source>
        <dbReference type="ARBA" id="ARBA00023052"/>
    </source>
</evidence>
<evidence type="ECO:0000259" key="12">
    <source>
        <dbReference type="Pfam" id="PF02775"/>
    </source>
</evidence>
<dbReference type="SUPFAM" id="SSF52467">
    <property type="entry name" value="DHS-like NAD/FAD-binding domain"/>
    <property type="match status" value="1"/>
</dbReference>
<evidence type="ECO:0000256" key="3">
    <source>
        <dbReference type="ARBA" id="ARBA00007812"/>
    </source>
</evidence>
<dbReference type="InterPro" id="IPR011766">
    <property type="entry name" value="TPP_enzyme_TPP-bd"/>
</dbReference>
<dbReference type="InterPro" id="IPR045229">
    <property type="entry name" value="TPP_enz"/>
</dbReference>
<dbReference type="RefSeq" id="WP_126194524.1">
    <property type="nucleotide sequence ID" value="NZ_CP085954.1"/>
</dbReference>
<keyword evidence="5" id="KW-0285">Flavoprotein</keyword>
<evidence type="ECO:0000256" key="1">
    <source>
        <dbReference type="ARBA" id="ARBA00004974"/>
    </source>
</evidence>
<dbReference type="GO" id="GO:0003984">
    <property type="term" value="F:acetolactate synthase activity"/>
    <property type="evidence" value="ECO:0007669"/>
    <property type="project" value="UniProtKB-EC"/>
</dbReference>
<keyword evidence="8" id="KW-0100">Branched-chain amino acid biosynthesis</keyword>
<evidence type="ECO:0000259" key="13">
    <source>
        <dbReference type="Pfam" id="PF02776"/>
    </source>
</evidence>
<comment type="similarity">
    <text evidence="3 10">Belongs to the TPP enzyme family.</text>
</comment>
<evidence type="ECO:0000256" key="4">
    <source>
        <dbReference type="ARBA" id="ARBA00013145"/>
    </source>
</evidence>
<feature type="domain" description="Thiamine pyrophosphate enzyme N-terminal TPP-binding" evidence="13">
    <location>
        <begin position="4"/>
        <end position="121"/>
    </location>
</feature>
<dbReference type="Pfam" id="PF02775">
    <property type="entry name" value="TPP_enzyme_C"/>
    <property type="match status" value="1"/>
</dbReference>
<dbReference type="GO" id="GO:0005948">
    <property type="term" value="C:acetolactate synthase complex"/>
    <property type="evidence" value="ECO:0007669"/>
    <property type="project" value="TreeGrafter"/>
</dbReference>
<comment type="catalytic activity">
    <reaction evidence="9">
        <text>2 pyruvate + H(+) = (2S)-2-acetolactate + CO2</text>
        <dbReference type="Rhea" id="RHEA:25249"/>
        <dbReference type="ChEBI" id="CHEBI:15361"/>
        <dbReference type="ChEBI" id="CHEBI:15378"/>
        <dbReference type="ChEBI" id="CHEBI:16526"/>
        <dbReference type="ChEBI" id="CHEBI:58476"/>
        <dbReference type="EC" id="2.2.1.6"/>
    </reaction>
</comment>
<dbReference type="InterPro" id="IPR012000">
    <property type="entry name" value="Thiamin_PyroP_enz_cen_dom"/>
</dbReference>